<feature type="compositionally biased region" description="Basic and acidic residues" evidence="1">
    <location>
        <begin position="79"/>
        <end position="88"/>
    </location>
</feature>
<protein>
    <submittedName>
        <fullName evidence="2">Uncharacterized protein</fullName>
    </submittedName>
</protein>
<evidence type="ECO:0000313" key="2">
    <source>
        <dbReference type="EMBL" id="KAK3785473.1"/>
    </source>
</evidence>
<accession>A0AAE1DXS9</accession>
<reference evidence="2" key="1">
    <citation type="journal article" date="2023" name="G3 (Bethesda)">
        <title>A reference genome for the long-term kleptoplast-retaining sea slug Elysia crispata morphotype clarki.</title>
        <authorList>
            <person name="Eastman K.E."/>
            <person name="Pendleton A.L."/>
            <person name="Shaikh M.A."/>
            <person name="Suttiyut T."/>
            <person name="Ogas R."/>
            <person name="Tomko P."/>
            <person name="Gavelis G."/>
            <person name="Widhalm J.R."/>
            <person name="Wisecaver J.H."/>
        </authorList>
    </citation>
    <scope>NUCLEOTIDE SEQUENCE</scope>
    <source>
        <strain evidence="2">ECLA1</strain>
    </source>
</reference>
<dbReference type="Proteomes" id="UP001283361">
    <property type="component" value="Unassembled WGS sequence"/>
</dbReference>
<feature type="region of interest" description="Disordered" evidence="1">
    <location>
        <begin position="79"/>
        <end position="109"/>
    </location>
</feature>
<dbReference type="EMBL" id="JAWDGP010002127">
    <property type="protein sequence ID" value="KAK3785473.1"/>
    <property type="molecule type" value="Genomic_DNA"/>
</dbReference>
<proteinExistence type="predicted"/>
<organism evidence="2 3">
    <name type="scientific">Elysia crispata</name>
    <name type="common">lettuce slug</name>
    <dbReference type="NCBI Taxonomy" id="231223"/>
    <lineage>
        <taxon>Eukaryota</taxon>
        <taxon>Metazoa</taxon>
        <taxon>Spiralia</taxon>
        <taxon>Lophotrochozoa</taxon>
        <taxon>Mollusca</taxon>
        <taxon>Gastropoda</taxon>
        <taxon>Heterobranchia</taxon>
        <taxon>Euthyneura</taxon>
        <taxon>Panpulmonata</taxon>
        <taxon>Sacoglossa</taxon>
        <taxon>Placobranchoidea</taxon>
        <taxon>Plakobranchidae</taxon>
        <taxon>Elysia</taxon>
    </lineage>
</organism>
<dbReference type="AlphaFoldDB" id="A0AAE1DXS9"/>
<sequence length="123" mass="13618">MPFIGSRRHGPWSNNSVLQILFQAPRFCDTKNEAGEQETESETGETSQQSAECDVTDNFTNLFNSLFGVTSSEVLTTEDIVHSVTDKDSLDEDKDDEEIPPPPPTITEARDAIKTLISLRASQ</sequence>
<evidence type="ECO:0000256" key="1">
    <source>
        <dbReference type="SAM" id="MobiDB-lite"/>
    </source>
</evidence>
<feature type="compositionally biased region" description="Acidic residues" evidence="1">
    <location>
        <begin position="89"/>
        <end position="99"/>
    </location>
</feature>
<feature type="region of interest" description="Disordered" evidence="1">
    <location>
        <begin position="29"/>
        <end position="52"/>
    </location>
</feature>
<evidence type="ECO:0000313" key="3">
    <source>
        <dbReference type="Proteomes" id="UP001283361"/>
    </source>
</evidence>
<keyword evidence="3" id="KW-1185">Reference proteome</keyword>
<comment type="caution">
    <text evidence="2">The sequence shown here is derived from an EMBL/GenBank/DDBJ whole genome shotgun (WGS) entry which is preliminary data.</text>
</comment>
<name>A0AAE1DXS9_9GAST</name>
<gene>
    <name evidence="2" type="ORF">RRG08_048609</name>
</gene>